<keyword evidence="7 8" id="KW-0413">Isomerase</keyword>
<feature type="region of interest" description="Disordered" evidence="11">
    <location>
        <begin position="805"/>
        <end position="843"/>
    </location>
</feature>
<dbReference type="Gene3D" id="3.90.199.10">
    <property type="entry name" value="Topoisomerase II, domain 5"/>
    <property type="match status" value="1"/>
</dbReference>
<dbReference type="CDD" id="cd00187">
    <property type="entry name" value="TOP4c"/>
    <property type="match status" value="1"/>
</dbReference>
<dbReference type="InterPro" id="IPR050220">
    <property type="entry name" value="Type_II_DNA_Topoisomerases"/>
</dbReference>
<feature type="compositionally biased region" description="Acidic residues" evidence="11">
    <location>
        <begin position="807"/>
        <end position="822"/>
    </location>
</feature>
<dbReference type="RefSeq" id="WP_343751799.1">
    <property type="nucleotide sequence ID" value="NZ_BAAADM010000032.1"/>
</dbReference>
<comment type="subunit">
    <text evidence="8">Heterotetramer, composed of two GyrA and two GyrB chains. In the heterotetramer, GyrA contains the active site tyrosine that forms a transient covalent intermediate with DNA, while GyrB binds cofactors and catalyzes ATP hydrolysis.</text>
</comment>
<dbReference type="InterPro" id="IPR002205">
    <property type="entry name" value="Topo_IIA_dom_A"/>
</dbReference>
<dbReference type="NCBIfam" id="NF004043">
    <property type="entry name" value="PRK05560.1"/>
    <property type="match status" value="1"/>
</dbReference>
<keyword evidence="3 8" id="KW-0547">Nucleotide-binding</keyword>
<keyword evidence="10" id="KW-0175">Coiled coil</keyword>
<name>A0ABP3J167_9BACI</name>
<keyword evidence="14" id="KW-1185">Reference proteome</keyword>
<dbReference type="InterPro" id="IPR005743">
    <property type="entry name" value="GyrA"/>
</dbReference>
<keyword evidence="8" id="KW-0963">Cytoplasm</keyword>
<comment type="caution">
    <text evidence="13">The sequence shown here is derived from an EMBL/GenBank/DDBJ whole genome shotgun (WGS) entry which is preliminary data.</text>
</comment>
<feature type="compositionally biased region" description="Basic and acidic residues" evidence="11">
    <location>
        <begin position="823"/>
        <end position="836"/>
    </location>
</feature>
<evidence type="ECO:0000256" key="4">
    <source>
        <dbReference type="ARBA" id="ARBA00022840"/>
    </source>
</evidence>
<feature type="short sequence motif" description="GyrA-box" evidence="8">
    <location>
        <begin position="528"/>
        <end position="534"/>
    </location>
</feature>
<dbReference type="SUPFAM" id="SSF101904">
    <property type="entry name" value="GyrA/ParC C-terminal domain-like"/>
    <property type="match status" value="1"/>
</dbReference>
<comment type="similarity">
    <text evidence="2 8">Belongs to the type II topoisomerase GyrA/ParC subunit family.</text>
</comment>
<accession>A0ABP3J167</accession>
<evidence type="ECO:0000256" key="8">
    <source>
        <dbReference type="HAMAP-Rule" id="MF_01897"/>
    </source>
</evidence>
<organism evidence="13 14">
    <name type="scientific">Lentibacillus halophilus</name>
    <dbReference type="NCBI Taxonomy" id="295065"/>
    <lineage>
        <taxon>Bacteria</taxon>
        <taxon>Bacillati</taxon>
        <taxon>Bacillota</taxon>
        <taxon>Bacilli</taxon>
        <taxon>Bacillales</taxon>
        <taxon>Bacillaceae</taxon>
        <taxon>Lentibacillus</taxon>
    </lineage>
</organism>
<dbReference type="InterPro" id="IPR013758">
    <property type="entry name" value="Topo_IIA_A/C_ab"/>
</dbReference>
<evidence type="ECO:0000313" key="13">
    <source>
        <dbReference type="EMBL" id="GAA0436927.1"/>
    </source>
</evidence>
<dbReference type="SMART" id="SM00434">
    <property type="entry name" value="TOP4c"/>
    <property type="match status" value="1"/>
</dbReference>
<feature type="coiled-coil region" evidence="10">
    <location>
        <begin position="438"/>
        <end position="472"/>
    </location>
</feature>
<evidence type="ECO:0000256" key="10">
    <source>
        <dbReference type="SAM" id="Coils"/>
    </source>
</evidence>
<dbReference type="InterPro" id="IPR013760">
    <property type="entry name" value="Topo_IIA-like_dom_sf"/>
</dbReference>
<evidence type="ECO:0000256" key="11">
    <source>
        <dbReference type="SAM" id="MobiDB-lite"/>
    </source>
</evidence>
<dbReference type="Gene3D" id="3.30.1360.40">
    <property type="match status" value="1"/>
</dbReference>
<comment type="miscellaneous">
    <text evidence="8">Few gyrases are as efficient as E.coli at forming negative supercoils. Not all organisms have 2 type II topoisomerases; in organisms with a single type II topoisomerase this enzyme also has to decatenate newly replicated chromosomes.</text>
</comment>
<dbReference type="PROSITE" id="PS52040">
    <property type="entry name" value="TOPO_IIA"/>
    <property type="match status" value="1"/>
</dbReference>
<dbReference type="PANTHER" id="PTHR43493">
    <property type="entry name" value="DNA GYRASE/TOPOISOMERASE SUBUNIT A"/>
    <property type="match status" value="1"/>
</dbReference>
<comment type="catalytic activity">
    <reaction evidence="1 8 9">
        <text>ATP-dependent breakage, passage and rejoining of double-stranded DNA.</text>
        <dbReference type="EC" id="5.6.2.2"/>
    </reaction>
</comment>
<feature type="domain" description="Topo IIA-type catalytic" evidence="12">
    <location>
        <begin position="35"/>
        <end position="501"/>
    </location>
</feature>
<keyword evidence="4 8" id="KW-0067">ATP-binding</keyword>
<dbReference type="Proteomes" id="UP001501459">
    <property type="component" value="Unassembled WGS sequence"/>
</dbReference>
<dbReference type="EC" id="5.6.2.2" evidence="8"/>
<dbReference type="InterPro" id="IPR013757">
    <property type="entry name" value="Topo_IIA_A_a_sf"/>
</dbReference>
<evidence type="ECO:0000259" key="12">
    <source>
        <dbReference type="PROSITE" id="PS52040"/>
    </source>
</evidence>
<evidence type="ECO:0000256" key="3">
    <source>
        <dbReference type="ARBA" id="ARBA00022741"/>
    </source>
</evidence>
<dbReference type="SUPFAM" id="SSF56719">
    <property type="entry name" value="Type II DNA topoisomerase"/>
    <property type="match status" value="1"/>
</dbReference>
<evidence type="ECO:0000256" key="1">
    <source>
        <dbReference type="ARBA" id="ARBA00000185"/>
    </source>
</evidence>
<sequence length="843" mass="94442">MADHERPNVQEINLGQEMRTSFLDYAMSVIVSRALPDVRDGMKPVHRRILYAMNDLGMHADKAYKKSARIVGEVIGKYHPHGDSAVYEAMVRMAQDFSYRYMLVDGHGNFGSVDGDSAAAMRYTEARMSKISMEMLRDINKDTIDYTENYDGTEHEPVVFPSRFPNLLVNGGAGIAVGMATNIPPHNLGETIDAVLALSKDPDITIHELMESYIHGPDFPTAGEILGRNGIRKAYETGKGSVTVRAKVDVEEHANGKSSLIVTELPYQVNKAKLVEKIAELVRDKRIEGIADLRDESDRNGMRVVIELRRDANSSIVLNNLYKQSALQTTFGINMLALVNGRPQILTVKQCLEHYLEHQREIVTRRTEFELRKAQARAHILEGLRIALDNLDNVISLIRNSQTTDTAKNGLMEQFELTDKQAQAILDMRLQRLTGLERDKINNEYDDLLQQIDELKAILADDEKLLEIIREELIAIKDKFNDNRRTEIVSGGIDSIEDEDLIPEENIVITLTHHGYVKRLPASTYRTQKRGGRGIQGMGTNDDDFVEHLVSTSTHDTVLFFTNKGKVYRAKGYEIPEFSRTAKGIPIINLLQVAKEEWINAVITVSEYSSDHFLFFTTKHGICKRTSLSQFANIRKGGLIAVGLREEDELISVQMTDGKKDMMIGTKTGYIIRFPEDEVREMGRNAAGVRGIALRDDDDVVSMEILDEGMHVLHVTNNGTGKRTPEEQYRVTKRGGKGIYTCKLSENNNVVAVKAVTGDEDIMLITAAGVLIRIPVDSISQTGRNAQGVRLIRLQEDEEVATVAVAEQEEDDPEDDSTEDNDWEARAVTDGDHDTDNAQENGE</sequence>
<evidence type="ECO:0000256" key="2">
    <source>
        <dbReference type="ARBA" id="ARBA00008263"/>
    </source>
</evidence>
<evidence type="ECO:0000313" key="14">
    <source>
        <dbReference type="Proteomes" id="UP001501459"/>
    </source>
</evidence>
<keyword evidence="5 8" id="KW-0799">Topoisomerase</keyword>
<evidence type="ECO:0000256" key="5">
    <source>
        <dbReference type="ARBA" id="ARBA00023029"/>
    </source>
</evidence>
<evidence type="ECO:0000256" key="7">
    <source>
        <dbReference type="ARBA" id="ARBA00023235"/>
    </source>
</evidence>
<reference evidence="14" key="1">
    <citation type="journal article" date="2019" name="Int. J. Syst. Evol. Microbiol.">
        <title>The Global Catalogue of Microorganisms (GCM) 10K type strain sequencing project: providing services to taxonomists for standard genome sequencing and annotation.</title>
        <authorList>
            <consortium name="The Broad Institute Genomics Platform"/>
            <consortium name="The Broad Institute Genome Sequencing Center for Infectious Disease"/>
            <person name="Wu L."/>
            <person name="Ma J."/>
        </authorList>
    </citation>
    <scope>NUCLEOTIDE SEQUENCE [LARGE SCALE GENOMIC DNA]</scope>
    <source>
        <strain evidence="14">JCM 12149</strain>
    </source>
</reference>
<feature type="active site" description="O-(5'-phospho-DNA)-tyrosine intermediate" evidence="8 9">
    <location>
        <position position="123"/>
    </location>
</feature>
<dbReference type="Gene3D" id="1.10.268.10">
    <property type="entry name" value="Topoisomerase, domain 3"/>
    <property type="match status" value="1"/>
</dbReference>
<dbReference type="EMBL" id="BAAADM010000032">
    <property type="protein sequence ID" value="GAA0436927.1"/>
    <property type="molecule type" value="Genomic_DNA"/>
</dbReference>
<dbReference type="Pfam" id="PF00521">
    <property type="entry name" value="DNA_topoisoIV"/>
    <property type="match status" value="1"/>
</dbReference>
<dbReference type="InterPro" id="IPR006691">
    <property type="entry name" value="GyrA/parC_rep"/>
</dbReference>
<comment type="subcellular location">
    <subcellularLocation>
        <location evidence="8">Cytoplasm</location>
    </subcellularLocation>
</comment>
<dbReference type="Gene3D" id="2.120.10.90">
    <property type="entry name" value="DNA gyrase/topoisomerase IV, subunit A, C-terminal"/>
    <property type="match status" value="1"/>
</dbReference>
<gene>
    <name evidence="8 13" type="primary">gyrA</name>
    <name evidence="13" type="ORF">GCM10008983_12060</name>
</gene>
<comment type="function">
    <text evidence="8">A type II topoisomerase that negatively supercoils closed circular double-stranded (ds) DNA in an ATP-dependent manner to modulate DNA topology and maintain chromosomes in an underwound state. Negative supercoiling favors strand separation, and DNA replication, transcription, recombination and repair, all of which involve strand separation. Also able to catalyze the interconversion of other topological isomers of dsDNA rings, including catenanes and knotted rings. Type II topoisomerases break and join 2 DNA strands simultaneously in an ATP-dependent manner.</text>
</comment>
<proteinExistence type="inferred from homology"/>
<dbReference type="NCBIfam" id="NF004044">
    <property type="entry name" value="PRK05561.1"/>
    <property type="match status" value="1"/>
</dbReference>
<dbReference type="InterPro" id="IPR035516">
    <property type="entry name" value="Gyrase/topoIV_suA_C"/>
</dbReference>
<dbReference type="HAMAP" id="MF_01897">
    <property type="entry name" value="GyrA"/>
    <property type="match status" value="1"/>
</dbReference>
<protein>
    <recommendedName>
        <fullName evidence="8">DNA gyrase subunit A</fullName>
        <ecNumber evidence="8">5.6.2.2</ecNumber>
    </recommendedName>
</protein>
<keyword evidence="6 8" id="KW-0238">DNA-binding</keyword>
<evidence type="ECO:0000256" key="9">
    <source>
        <dbReference type="PROSITE-ProRule" id="PRU01384"/>
    </source>
</evidence>
<dbReference type="PANTHER" id="PTHR43493:SF5">
    <property type="entry name" value="DNA GYRASE SUBUNIT A, CHLOROPLASTIC_MITOCHONDRIAL"/>
    <property type="match status" value="1"/>
</dbReference>
<dbReference type="Pfam" id="PF03989">
    <property type="entry name" value="DNA_gyraseA_C"/>
    <property type="match status" value="6"/>
</dbReference>
<dbReference type="NCBIfam" id="TIGR01063">
    <property type="entry name" value="gyrA"/>
    <property type="match status" value="1"/>
</dbReference>
<evidence type="ECO:0000256" key="6">
    <source>
        <dbReference type="ARBA" id="ARBA00023125"/>
    </source>
</evidence>